<keyword evidence="3" id="KW-1185">Reference proteome</keyword>
<evidence type="ECO:0000259" key="1">
    <source>
        <dbReference type="Pfam" id="PF12937"/>
    </source>
</evidence>
<feature type="domain" description="F-box" evidence="1">
    <location>
        <begin position="239"/>
        <end position="270"/>
    </location>
</feature>
<dbReference type="CDD" id="cd22086">
    <property type="entry name" value="F-box_EMI"/>
    <property type="match status" value="1"/>
</dbReference>
<dbReference type="EMBL" id="JAFNEN010000063">
    <property type="protein sequence ID" value="KAG8196830.1"/>
    <property type="molecule type" value="Genomic_DNA"/>
</dbReference>
<accession>A0AAV6VJ48</accession>
<comment type="caution">
    <text evidence="2">The sequence shown here is derived from an EMBL/GenBank/DDBJ whole genome shotgun (WGS) entry which is preliminary data.</text>
</comment>
<proteinExistence type="predicted"/>
<dbReference type="InterPro" id="IPR047147">
    <property type="entry name" value="FBX5_43"/>
</dbReference>
<evidence type="ECO:0000313" key="2">
    <source>
        <dbReference type="EMBL" id="KAG8196830.1"/>
    </source>
</evidence>
<dbReference type="GO" id="GO:0005634">
    <property type="term" value="C:nucleus"/>
    <property type="evidence" value="ECO:0007669"/>
    <property type="project" value="TreeGrafter"/>
</dbReference>
<dbReference type="Gene3D" id="1.20.1280.50">
    <property type="match status" value="1"/>
</dbReference>
<dbReference type="AlphaFoldDB" id="A0AAV6VJ48"/>
<dbReference type="Pfam" id="PF12937">
    <property type="entry name" value="F-box-like"/>
    <property type="match status" value="1"/>
</dbReference>
<organism evidence="2 3">
    <name type="scientific">Oedothorax gibbosus</name>
    <dbReference type="NCBI Taxonomy" id="931172"/>
    <lineage>
        <taxon>Eukaryota</taxon>
        <taxon>Metazoa</taxon>
        <taxon>Ecdysozoa</taxon>
        <taxon>Arthropoda</taxon>
        <taxon>Chelicerata</taxon>
        <taxon>Arachnida</taxon>
        <taxon>Araneae</taxon>
        <taxon>Araneomorphae</taxon>
        <taxon>Entelegynae</taxon>
        <taxon>Araneoidea</taxon>
        <taxon>Linyphiidae</taxon>
        <taxon>Erigoninae</taxon>
        <taxon>Oedothorax</taxon>
    </lineage>
</organism>
<dbReference type="InterPro" id="IPR036047">
    <property type="entry name" value="F-box-like_dom_sf"/>
</dbReference>
<sequence>MVLREIEMFTTSTPIHRDDSRISSFDRLFSPVSAEKFGTPKRSDSSFLCTPIRRQLRPLQVFKKEVLLFLQNLQHVASKSSMEAKRIFLEDFPSRLISRRAPSFEGTSVKDIYYVLNYCDKSYKIEFSLAEAYKLYHKVRSLQTLSSPFSKMTRHTRDLTNSLEPYPVSKGPEFPSTPVSHRDYVLKTRRSDSMLCSSFNDSHDSGLGSSFSSPSSFYEQIFSPERDILKELNKIDCYEVTSLLLSYLSPKDIQTVSSVSKTWRAMVLDNAAANKRRCDFLIQKMLHSKENKSTAKPIRARDNRVLFQDVSNKQSLPKQPLEENTTVDVFQSFVEMGKNIHKKDILLKCPKCNHPSKRHSDNKYSCTRQFCAYEFCRQCCGPFLANHTCLKPIFNEAVPRVVIGSQKSKRSLRRL</sequence>
<protein>
    <recommendedName>
        <fullName evidence="1">F-box domain-containing protein</fullName>
    </recommendedName>
</protein>
<name>A0AAV6VJ48_9ARAC</name>
<dbReference type="Gene3D" id="2.20.25.20">
    <property type="match status" value="1"/>
</dbReference>
<dbReference type="PANTHER" id="PTHR15493:SF9">
    <property type="entry name" value="GH14043P"/>
    <property type="match status" value="1"/>
</dbReference>
<dbReference type="PANTHER" id="PTHR15493">
    <property type="entry name" value="F-BOX ONLY PROTEIN 5 AND 43"/>
    <property type="match status" value="1"/>
</dbReference>
<gene>
    <name evidence="2" type="ORF">JTE90_027544</name>
</gene>
<dbReference type="GO" id="GO:0045835">
    <property type="term" value="P:negative regulation of meiotic nuclear division"/>
    <property type="evidence" value="ECO:0007669"/>
    <property type="project" value="InterPro"/>
</dbReference>
<evidence type="ECO:0000313" key="3">
    <source>
        <dbReference type="Proteomes" id="UP000827092"/>
    </source>
</evidence>
<dbReference type="InterPro" id="IPR001810">
    <property type="entry name" value="F-box_dom"/>
</dbReference>
<dbReference type="SUPFAM" id="SSF81383">
    <property type="entry name" value="F-box domain"/>
    <property type="match status" value="1"/>
</dbReference>
<dbReference type="GO" id="GO:0007088">
    <property type="term" value="P:regulation of mitotic nuclear division"/>
    <property type="evidence" value="ECO:0007669"/>
    <property type="project" value="InterPro"/>
</dbReference>
<reference evidence="2 3" key="1">
    <citation type="journal article" date="2022" name="Nat. Ecol. Evol.">
        <title>A masculinizing supergene underlies an exaggerated male reproductive morph in a spider.</title>
        <authorList>
            <person name="Hendrickx F."/>
            <person name="De Corte Z."/>
            <person name="Sonet G."/>
            <person name="Van Belleghem S.M."/>
            <person name="Kostlbacher S."/>
            <person name="Vangestel C."/>
        </authorList>
    </citation>
    <scope>NUCLEOTIDE SEQUENCE [LARGE SCALE GENOMIC DNA]</scope>
    <source>
        <strain evidence="2">W744_W776</strain>
    </source>
</reference>
<dbReference type="Proteomes" id="UP000827092">
    <property type="component" value="Unassembled WGS sequence"/>
</dbReference>